<organism evidence="10 11">
    <name type="scientific">candidate division WWE3 bacterium CG23_combo_of_CG06-09_8_20_14_all_40_14</name>
    <dbReference type="NCBI Taxonomy" id="1975095"/>
    <lineage>
        <taxon>Bacteria</taxon>
        <taxon>Katanobacteria</taxon>
    </lineage>
</organism>
<evidence type="ECO:0000256" key="1">
    <source>
        <dbReference type="ARBA" id="ARBA00004141"/>
    </source>
</evidence>
<dbReference type="AlphaFoldDB" id="A0A2G9XBE3"/>
<keyword evidence="8 9" id="KW-0472">Membrane</keyword>
<evidence type="ECO:0000256" key="5">
    <source>
        <dbReference type="ARBA" id="ARBA00022927"/>
    </source>
</evidence>
<comment type="caution">
    <text evidence="9">Lacks conserved residue(s) required for the propagation of feature annotation.</text>
</comment>
<feature type="transmembrane region" description="Helical" evidence="9">
    <location>
        <begin position="50"/>
        <end position="70"/>
    </location>
</feature>
<dbReference type="Pfam" id="PF03840">
    <property type="entry name" value="SecG"/>
    <property type="match status" value="1"/>
</dbReference>
<dbReference type="GO" id="GO:0009306">
    <property type="term" value="P:protein secretion"/>
    <property type="evidence" value="ECO:0007669"/>
    <property type="project" value="UniProtKB-UniRule"/>
</dbReference>
<comment type="caution">
    <text evidence="10">The sequence shown here is derived from an EMBL/GenBank/DDBJ whole genome shotgun (WGS) entry which is preliminary data.</text>
</comment>
<evidence type="ECO:0000256" key="2">
    <source>
        <dbReference type="ARBA" id="ARBA00008445"/>
    </source>
</evidence>
<gene>
    <name evidence="10" type="primary">secG</name>
    <name evidence="10" type="ORF">COX53_03355</name>
</gene>
<keyword evidence="5 9" id="KW-0653">Protein transport</keyword>
<comment type="similarity">
    <text evidence="2 9">Belongs to the SecG family.</text>
</comment>
<keyword evidence="3 9" id="KW-0813">Transport</keyword>
<name>A0A2G9XBE3_UNCKA</name>
<dbReference type="Proteomes" id="UP000231388">
    <property type="component" value="Unassembled WGS sequence"/>
</dbReference>
<keyword evidence="9" id="KW-1003">Cell membrane</keyword>
<keyword evidence="6 9" id="KW-1133">Transmembrane helix</keyword>
<reference evidence="10 11" key="1">
    <citation type="submission" date="2017-09" db="EMBL/GenBank/DDBJ databases">
        <title>Depth-based differentiation of microbial function through sediment-hosted aquifers and enrichment of novel symbionts in the deep terrestrial subsurface.</title>
        <authorList>
            <person name="Probst A.J."/>
            <person name="Ladd B."/>
            <person name="Jarett J.K."/>
            <person name="Geller-Mcgrath D.E."/>
            <person name="Sieber C.M."/>
            <person name="Emerson J.B."/>
            <person name="Anantharaman K."/>
            <person name="Thomas B.C."/>
            <person name="Malmstrom R."/>
            <person name="Stieglmeier M."/>
            <person name="Klingl A."/>
            <person name="Woyke T."/>
            <person name="Ryan C.M."/>
            <person name="Banfield J.F."/>
        </authorList>
    </citation>
    <scope>NUCLEOTIDE SEQUENCE [LARGE SCALE GENOMIC DNA]</scope>
    <source>
        <strain evidence="10">CG23_combo_of_CG06-09_8_20_14_all_40_14</strain>
    </source>
</reference>
<keyword evidence="7 9" id="KW-0811">Translocation</keyword>
<dbReference type="InterPro" id="IPR004692">
    <property type="entry name" value="SecG"/>
</dbReference>
<evidence type="ECO:0000256" key="4">
    <source>
        <dbReference type="ARBA" id="ARBA00022692"/>
    </source>
</evidence>
<protein>
    <recommendedName>
        <fullName evidence="9">Protein-export membrane protein SecG</fullName>
    </recommendedName>
</protein>
<dbReference type="EMBL" id="PCQY01000039">
    <property type="protein sequence ID" value="PIP04284.1"/>
    <property type="molecule type" value="Genomic_DNA"/>
</dbReference>
<dbReference type="GO" id="GO:0015450">
    <property type="term" value="F:protein-transporting ATPase activity"/>
    <property type="evidence" value="ECO:0007669"/>
    <property type="project" value="UniProtKB-UniRule"/>
</dbReference>
<keyword evidence="4 9" id="KW-0812">Transmembrane</keyword>
<dbReference type="NCBIfam" id="TIGR00810">
    <property type="entry name" value="secG"/>
    <property type="match status" value="1"/>
</dbReference>
<comment type="function">
    <text evidence="9">Involved in protein export. Participates in an early event of protein translocation.</text>
</comment>
<evidence type="ECO:0000313" key="10">
    <source>
        <dbReference type="EMBL" id="PIP04284.1"/>
    </source>
</evidence>
<evidence type="ECO:0000256" key="7">
    <source>
        <dbReference type="ARBA" id="ARBA00023010"/>
    </source>
</evidence>
<comment type="subcellular location">
    <subcellularLocation>
        <location evidence="9">Cell membrane</location>
        <topology evidence="9">Multi-pass membrane protein</topology>
    </subcellularLocation>
    <subcellularLocation>
        <location evidence="1">Membrane</location>
        <topology evidence="1">Multi-pass membrane protein</topology>
    </subcellularLocation>
</comment>
<evidence type="ECO:0000313" key="11">
    <source>
        <dbReference type="Proteomes" id="UP000231388"/>
    </source>
</evidence>
<evidence type="ECO:0000256" key="3">
    <source>
        <dbReference type="ARBA" id="ARBA00022448"/>
    </source>
</evidence>
<dbReference type="GO" id="GO:0005886">
    <property type="term" value="C:plasma membrane"/>
    <property type="evidence" value="ECO:0007669"/>
    <property type="project" value="UniProtKB-SubCell"/>
</dbReference>
<sequence length="72" mass="7905">MRLIFQVILILISVILISLILLQARGAGLSTTFGGSLSYYSSKRGVEKFLFVVTIVIGIVFSVVAFLGIFMY</sequence>
<evidence type="ECO:0000256" key="9">
    <source>
        <dbReference type="RuleBase" id="RU365087"/>
    </source>
</evidence>
<evidence type="ECO:0000256" key="6">
    <source>
        <dbReference type="ARBA" id="ARBA00022989"/>
    </source>
</evidence>
<proteinExistence type="inferred from homology"/>
<accession>A0A2G9XBE3</accession>
<evidence type="ECO:0000256" key="8">
    <source>
        <dbReference type="ARBA" id="ARBA00023136"/>
    </source>
</evidence>